<organism evidence="2 3">
    <name type="scientific">Gordonia pseudamarae</name>
    <dbReference type="NCBI Taxonomy" id="2831662"/>
    <lineage>
        <taxon>Bacteria</taxon>
        <taxon>Bacillati</taxon>
        <taxon>Actinomycetota</taxon>
        <taxon>Actinomycetes</taxon>
        <taxon>Mycobacteriales</taxon>
        <taxon>Gordoniaceae</taxon>
        <taxon>Gordonia</taxon>
    </lineage>
</organism>
<keyword evidence="3" id="KW-1185">Reference proteome</keyword>
<protein>
    <submittedName>
        <fullName evidence="2">Uncharacterized protein</fullName>
    </submittedName>
</protein>
<gene>
    <name evidence="2" type="ORF">GII31_19555</name>
</gene>
<proteinExistence type="predicted"/>
<name>A0ABX6IM26_9ACTN</name>
<dbReference type="EMBL" id="CP045809">
    <property type="protein sequence ID" value="QHN36767.1"/>
    <property type="molecule type" value="Genomic_DNA"/>
</dbReference>
<accession>A0ABX6IM26</accession>
<reference evidence="2" key="1">
    <citation type="journal article" date="2021" name="Nat. Microbiol.">
        <title>Cocultivation of an ultrasmall environmental parasitic bacterium with lytic ability against bacteria associated with wastewater foams.</title>
        <authorList>
            <person name="Batinovic S."/>
            <person name="Rose J.J.A."/>
            <person name="Ratcliffe J."/>
            <person name="Seviour R.J."/>
            <person name="Petrovski S."/>
        </authorList>
    </citation>
    <scope>NUCLEOTIDE SEQUENCE</scope>
    <source>
        <strain evidence="2">CON9</strain>
    </source>
</reference>
<dbReference type="RefSeq" id="WP_213245039.1">
    <property type="nucleotide sequence ID" value="NZ_CP045806.1"/>
</dbReference>
<evidence type="ECO:0000256" key="1">
    <source>
        <dbReference type="SAM" id="MobiDB-lite"/>
    </source>
</evidence>
<evidence type="ECO:0000313" key="3">
    <source>
        <dbReference type="Proteomes" id="UP001059836"/>
    </source>
</evidence>
<sequence>MGARRKNTLTTFLSDVIDDSKALVDDLIDRAQDIEEKTRDAATSALSDESTDSPSADEVATLKNALAELTAKVDQLAAVKAGAK</sequence>
<feature type="region of interest" description="Disordered" evidence="1">
    <location>
        <begin position="38"/>
        <end position="57"/>
    </location>
</feature>
<evidence type="ECO:0000313" key="2">
    <source>
        <dbReference type="EMBL" id="QHN36767.1"/>
    </source>
</evidence>
<dbReference type="Proteomes" id="UP001059836">
    <property type="component" value="Chromosome"/>
</dbReference>
<feature type="compositionally biased region" description="Polar residues" evidence="1">
    <location>
        <begin position="44"/>
        <end position="54"/>
    </location>
</feature>